<comment type="caution">
    <text evidence="1">The sequence shown here is derived from an EMBL/GenBank/DDBJ whole genome shotgun (WGS) entry which is preliminary data.</text>
</comment>
<organism evidence="1 2">
    <name type="scientific">candidate division CSSED10-310 bacterium</name>
    <dbReference type="NCBI Taxonomy" id="2855610"/>
    <lineage>
        <taxon>Bacteria</taxon>
        <taxon>Bacteria division CSSED10-310</taxon>
    </lineage>
</organism>
<keyword evidence="2" id="KW-1185">Reference proteome</keyword>
<evidence type="ECO:0000313" key="1">
    <source>
        <dbReference type="EMBL" id="MFC1853547.1"/>
    </source>
</evidence>
<dbReference type="EMBL" id="JBHPBY010000528">
    <property type="protein sequence ID" value="MFC1853547.1"/>
    <property type="molecule type" value="Genomic_DNA"/>
</dbReference>
<feature type="non-terminal residue" evidence="1">
    <location>
        <position position="1"/>
    </location>
</feature>
<reference evidence="1 2" key="1">
    <citation type="submission" date="2024-09" db="EMBL/GenBank/DDBJ databases">
        <title>Laminarin stimulates single cell rates of sulfate reduction while oxygen inhibits transcriptomic activity in coastal marine sediment.</title>
        <authorList>
            <person name="Lindsay M."/>
            <person name="Orcutt B."/>
            <person name="Emerson D."/>
            <person name="Stepanauskas R."/>
            <person name="D'Angelo T."/>
        </authorList>
    </citation>
    <scope>NUCLEOTIDE SEQUENCE [LARGE SCALE GENOMIC DNA]</scope>
    <source>
        <strain evidence="1">SAG AM-311-K15</strain>
    </source>
</reference>
<sequence>ITGDSIIGSFSYKLDDAKYVNGQAGCFLHIKDQQIDLKMREFTIGKYKVEKRFIDEINEGISQQNIQESFDSFNRSPREEFPFIIKSFIIQEGEIELSLTTKS</sequence>
<accession>A0ABV6Z544</accession>
<protein>
    <submittedName>
        <fullName evidence="1">Uncharacterized protein</fullName>
    </submittedName>
</protein>
<name>A0ABV6Z544_UNCC1</name>
<proteinExistence type="predicted"/>
<dbReference type="Proteomes" id="UP001594351">
    <property type="component" value="Unassembled WGS sequence"/>
</dbReference>
<gene>
    <name evidence="1" type="ORF">ACFL27_25445</name>
</gene>
<evidence type="ECO:0000313" key="2">
    <source>
        <dbReference type="Proteomes" id="UP001594351"/>
    </source>
</evidence>